<gene>
    <name evidence="1" type="ORF">XBLMG947_2353</name>
</gene>
<name>A0A1C3NML3_9XANT</name>
<dbReference type="Proteomes" id="UP000092503">
    <property type="component" value="Unassembled WGS sequence"/>
</dbReference>
<accession>A0A1C3NML3</accession>
<sequence>MRSRSGDEATRLRNIKPVFLQTSRGVLTTTSKLADEWKRDRLMSRQSRFETTTYREHEIRVRAEQASPNARWTLWVDVYALGGKRQPRIAGNGPGYGTYQEAIAHGFRTGRQLIDGQFETADA</sequence>
<reference evidence="1 2" key="1">
    <citation type="submission" date="2016-06" db="EMBL/GenBank/DDBJ databases">
        <authorList>
            <person name="Kjaerup R.B."/>
            <person name="Dalgaard T.S."/>
            <person name="Juul-Madsen H.R."/>
        </authorList>
    </citation>
    <scope>NUCLEOTIDE SEQUENCE [LARGE SCALE GENOMIC DNA]</scope>
    <source>
        <strain evidence="1">LMG947</strain>
    </source>
</reference>
<dbReference type="AlphaFoldDB" id="A0A1C3NML3"/>
<organism evidence="1 2">
    <name type="scientific">Xanthomonas bromi</name>
    <dbReference type="NCBI Taxonomy" id="56449"/>
    <lineage>
        <taxon>Bacteria</taxon>
        <taxon>Pseudomonadati</taxon>
        <taxon>Pseudomonadota</taxon>
        <taxon>Gammaproteobacteria</taxon>
        <taxon>Lysobacterales</taxon>
        <taxon>Lysobacteraceae</taxon>
        <taxon>Xanthomonas</taxon>
    </lineage>
</organism>
<evidence type="ECO:0000313" key="1">
    <source>
        <dbReference type="EMBL" id="SBV51564.1"/>
    </source>
</evidence>
<proteinExistence type="predicted"/>
<evidence type="ECO:0000313" key="2">
    <source>
        <dbReference type="Proteomes" id="UP000092503"/>
    </source>
</evidence>
<dbReference type="EMBL" id="FLTX01000036">
    <property type="protein sequence ID" value="SBV51564.1"/>
    <property type="molecule type" value="Genomic_DNA"/>
</dbReference>
<protein>
    <submittedName>
        <fullName evidence="1">Uncharacterized protein</fullName>
    </submittedName>
</protein>